<protein>
    <submittedName>
        <fullName evidence="4">Abortive infection protein</fullName>
    </submittedName>
</protein>
<reference evidence="4" key="1">
    <citation type="submission" date="2007-10" db="EMBL/GenBank/DDBJ databases">
        <title>Complete sequence of Salinispora arenicola CNS-205.</title>
        <authorList>
            <consortium name="US DOE Joint Genome Institute"/>
            <person name="Copeland A."/>
            <person name="Lucas S."/>
            <person name="Lapidus A."/>
            <person name="Barry K."/>
            <person name="Glavina del Rio T."/>
            <person name="Dalin E."/>
            <person name="Tice H."/>
            <person name="Pitluck S."/>
            <person name="Foster B."/>
            <person name="Schmutz J."/>
            <person name="Larimer F."/>
            <person name="Land M."/>
            <person name="Hauser L."/>
            <person name="Kyrpides N."/>
            <person name="Ivanova N."/>
            <person name="Jensen P.R."/>
            <person name="Moore B.S."/>
            <person name="Penn K."/>
            <person name="Jenkins C."/>
            <person name="Udwary D."/>
            <person name="Xiang L."/>
            <person name="Gontang E."/>
            <person name="Richardson P."/>
        </authorList>
    </citation>
    <scope>NUCLEOTIDE SEQUENCE [LARGE SCALE GENOMIC DNA]</scope>
    <source>
        <strain evidence="4">CNS-205</strain>
    </source>
</reference>
<feature type="transmembrane region" description="Helical" evidence="2">
    <location>
        <begin position="233"/>
        <end position="250"/>
    </location>
</feature>
<feature type="transmembrane region" description="Helical" evidence="2">
    <location>
        <begin position="121"/>
        <end position="140"/>
    </location>
</feature>
<dbReference type="AlphaFoldDB" id="A8LXQ2"/>
<feature type="transmembrane region" description="Helical" evidence="2">
    <location>
        <begin position="176"/>
        <end position="195"/>
    </location>
</feature>
<sequence length="282" mass="31567">MRDGATQVRRGAQWRRHSPPRSTSSSSPGQYSLAKIIGIWAAVTAPMALGYWVVTPAIAVGPYDTVVLATVTLTVGLIWQFVLAMFILRREEGSMGPSAMARRLWLQVPRDRVTGRPRKRLLWLLAPLGVAFTLNMLYLAPAVQNLQQHLLPGIAPLPFQDGETLFSDEVAPQMVGAWWFLALFMTLSIFNVFLGEEFIFRGILLPRMQGVFGSYDWFANGVLFGLYHLHQPWTIGGIMLASGLIMSLPVKRYRSMWLAVVPHAIQTVIVFWMLLGLMRGTV</sequence>
<gene>
    <name evidence="4" type="ordered locus">Sare_0183</name>
</gene>
<feature type="transmembrane region" description="Helical" evidence="2">
    <location>
        <begin position="66"/>
        <end position="88"/>
    </location>
</feature>
<keyword evidence="2" id="KW-1133">Transmembrane helix</keyword>
<dbReference type="Pfam" id="PF02517">
    <property type="entry name" value="Rce1-like"/>
    <property type="match status" value="1"/>
</dbReference>
<dbReference type="STRING" id="391037.Sare_0183"/>
<evidence type="ECO:0000259" key="3">
    <source>
        <dbReference type="Pfam" id="PF02517"/>
    </source>
</evidence>
<dbReference type="KEGG" id="saq:Sare_0183"/>
<proteinExistence type="predicted"/>
<evidence type="ECO:0000256" key="1">
    <source>
        <dbReference type="SAM" id="MobiDB-lite"/>
    </source>
</evidence>
<name>A8LXQ2_SALAI</name>
<feature type="region of interest" description="Disordered" evidence="1">
    <location>
        <begin position="1"/>
        <end position="29"/>
    </location>
</feature>
<feature type="domain" description="CAAX prenyl protease 2/Lysostaphin resistance protein A-like" evidence="3">
    <location>
        <begin position="179"/>
        <end position="266"/>
    </location>
</feature>
<feature type="transmembrane region" description="Helical" evidence="2">
    <location>
        <begin position="257"/>
        <end position="278"/>
    </location>
</feature>
<dbReference type="HOGENOM" id="CLU_986564_0_0_11"/>
<keyword evidence="2" id="KW-0812">Transmembrane</keyword>
<dbReference type="GO" id="GO:0004175">
    <property type="term" value="F:endopeptidase activity"/>
    <property type="evidence" value="ECO:0007669"/>
    <property type="project" value="UniProtKB-ARBA"/>
</dbReference>
<dbReference type="GO" id="GO:0080120">
    <property type="term" value="P:CAAX-box protein maturation"/>
    <property type="evidence" value="ECO:0007669"/>
    <property type="project" value="UniProtKB-ARBA"/>
</dbReference>
<evidence type="ECO:0000313" key="4">
    <source>
        <dbReference type="EMBL" id="ABV96118.1"/>
    </source>
</evidence>
<dbReference type="eggNOG" id="COG1266">
    <property type="taxonomic scope" value="Bacteria"/>
</dbReference>
<accession>A8LXQ2</accession>
<dbReference type="PATRIC" id="fig|391037.6.peg.188"/>
<keyword evidence="2" id="KW-0472">Membrane</keyword>
<feature type="transmembrane region" description="Helical" evidence="2">
    <location>
        <begin position="33"/>
        <end position="54"/>
    </location>
</feature>
<dbReference type="InterPro" id="IPR003675">
    <property type="entry name" value="Rce1/LyrA-like_dom"/>
</dbReference>
<evidence type="ECO:0000256" key="2">
    <source>
        <dbReference type="SAM" id="Phobius"/>
    </source>
</evidence>
<dbReference type="EMBL" id="CP000850">
    <property type="protein sequence ID" value="ABV96118.1"/>
    <property type="molecule type" value="Genomic_DNA"/>
</dbReference>
<dbReference type="OrthoDB" id="3392646at2"/>
<organism evidence="4">
    <name type="scientific">Salinispora arenicola (strain CNS-205)</name>
    <dbReference type="NCBI Taxonomy" id="391037"/>
    <lineage>
        <taxon>Bacteria</taxon>
        <taxon>Bacillati</taxon>
        <taxon>Actinomycetota</taxon>
        <taxon>Actinomycetes</taxon>
        <taxon>Micromonosporales</taxon>
        <taxon>Micromonosporaceae</taxon>
        <taxon>Salinispora</taxon>
    </lineage>
</organism>